<proteinExistence type="inferred from homology"/>
<dbReference type="InterPro" id="IPR020846">
    <property type="entry name" value="MFS_dom"/>
</dbReference>
<feature type="transmembrane region" description="Helical" evidence="14">
    <location>
        <begin position="308"/>
        <end position="325"/>
    </location>
</feature>
<evidence type="ECO:0000256" key="1">
    <source>
        <dbReference type="ARBA" id="ARBA00004477"/>
    </source>
</evidence>
<feature type="transmembrane region" description="Helical" evidence="14">
    <location>
        <begin position="267"/>
        <end position="288"/>
    </location>
</feature>
<feature type="transmembrane region" description="Helical" evidence="14">
    <location>
        <begin position="398"/>
        <end position="420"/>
    </location>
</feature>
<dbReference type="InterPro" id="IPR044740">
    <property type="entry name" value="SLC37A1_2"/>
</dbReference>
<evidence type="ECO:0000256" key="5">
    <source>
        <dbReference type="ARBA" id="ARBA00022597"/>
    </source>
</evidence>
<evidence type="ECO:0000313" key="16">
    <source>
        <dbReference type="Ensembl" id="ENSOSIP00000047854.1"/>
    </source>
</evidence>
<sequence length="467" mass="50782">MHLISYPCLCRYRGFILLLTFLFYTAYHLSRKPISIVKSELHRNCSTVIRPPGINITDNETWCDWSPFDQDNYQTLFGVLDNSFLVAYAIGMFISGIFGERLPLRYYLSFGMVASGFFTCLFGLGFYWNIHSLGYYAFVQVMNGLVQTTGWPSVVACVGNWFGKGKRGFIMGVWNSHTSVGNILGSLIAGAFVSSAWGMSFIVPGLIITSTGILCFFFLVEKPDDVNCSPPQHHLTQQDIQLSNATFCFCCCPALNGGSCFVLTQGVVEFSLCLLFAKLVSYTFLYWLPLYISNVAHFDAKQAGDMSTLFDVGGIVGGIFAGLVSDYTGGRASTCCVMLIAAAPMLFLYNSIGQRNLGTTIGMLLLCGGLVNGPYALITTAVSADLGTHESLRGNSRALSTVTAIIDGTGSIGAALGPLLAGVISPTGWKNVFYMLITADVLACLFLTRLVYKEVRGWCGRSSRARG</sequence>
<evidence type="ECO:0000256" key="14">
    <source>
        <dbReference type="SAM" id="Phobius"/>
    </source>
</evidence>
<feature type="transmembrane region" description="Helical" evidence="14">
    <location>
        <begin position="134"/>
        <end position="162"/>
    </location>
</feature>
<dbReference type="PANTHER" id="PTHR43184">
    <property type="entry name" value="MAJOR FACILITATOR SUPERFAMILY TRANSPORTER 16, ISOFORM B"/>
    <property type="match status" value="1"/>
</dbReference>
<dbReference type="PROSITE" id="PS50850">
    <property type="entry name" value="MFS"/>
    <property type="match status" value="1"/>
</dbReference>
<keyword evidence="5" id="KW-0762">Sugar transport</keyword>
<dbReference type="PIRSF" id="PIRSF002808">
    <property type="entry name" value="Hexose_phosphate_transp"/>
    <property type="match status" value="1"/>
</dbReference>
<evidence type="ECO:0000256" key="8">
    <source>
        <dbReference type="ARBA" id="ARBA00022989"/>
    </source>
</evidence>
<feature type="domain" description="Major facilitator superfamily (MFS) profile" evidence="15">
    <location>
        <begin position="16"/>
        <end position="456"/>
    </location>
</feature>
<feature type="transmembrane region" description="Helical" evidence="14">
    <location>
        <begin position="432"/>
        <end position="452"/>
    </location>
</feature>
<keyword evidence="8 14" id="KW-1133">Transmembrane helix</keyword>
<evidence type="ECO:0000256" key="4">
    <source>
        <dbReference type="ARBA" id="ARBA00022449"/>
    </source>
</evidence>
<dbReference type="GO" id="GO:0005789">
    <property type="term" value="C:endoplasmic reticulum membrane"/>
    <property type="evidence" value="ECO:0007669"/>
    <property type="project" value="UniProtKB-SubCell"/>
</dbReference>
<feature type="transmembrane region" description="Helical" evidence="14">
    <location>
        <begin position="174"/>
        <end position="193"/>
    </location>
</feature>
<dbReference type="Pfam" id="PF07690">
    <property type="entry name" value="MFS_1"/>
    <property type="match status" value="1"/>
</dbReference>
<dbReference type="InterPro" id="IPR036259">
    <property type="entry name" value="MFS_trans_sf"/>
</dbReference>
<dbReference type="FunFam" id="1.20.1250.20:FF:000050">
    <property type="entry name" value="glucose-6-phosphate exchanger SLC37A2 isoform X1"/>
    <property type="match status" value="1"/>
</dbReference>
<feature type="transmembrane region" description="Helical" evidence="14">
    <location>
        <begin position="361"/>
        <end position="386"/>
    </location>
</feature>
<feature type="transmembrane region" description="Helical" evidence="14">
    <location>
        <begin position="332"/>
        <end position="349"/>
    </location>
</feature>
<evidence type="ECO:0000256" key="9">
    <source>
        <dbReference type="ARBA" id="ARBA00023136"/>
    </source>
</evidence>
<evidence type="ECO:0000256" key="10">
    <source>
        <dbReference type="ARBA" id="ARBA00023180"/>
    </source>
</evidence>
<feature type="transmembrane region" description="Helical" evidence="14">
    <location>
        <begin position="106"/>
        <end position="128"/>
    </location>
</feature>
<accession>A0A8C7ZVL3</accession>
<dbReference type="InterPro" id="IPR000849">
    <property type="entry name" value="Sugar_P_transporter"/>
</dbReference>
<dbReference type="GeneTree" id="ENSGT00940000158657"/>
<evidence type="ECO:0000259" key="15">
    <source>
        <dbReference type="PROSITE" id="PS50850"/>
    </source>
</evidence>
<comment type="catalytic activity">
    <reaction evidence="11">
        <text>D-glucose 6-phosphate(in) + phosphate(out) = D-glucose 6-phosphate(out) + phosphate(in)</text>
        <dbReference type="Rhea" id="RHEA:71535"/>
        <dbReference type="ChEBI" id="CHEBI:43474"/>
        <dbReference type="ChEBI" id="CHEBI:61548"/>
    </reaction>
</comment>
<evidence type="ECO:0000256" key="11">
    <source>
        <dbReference type="ARBA" id="ARBA00034251"/>
    </source>
</evidence>
<dbReference type="Proteomes" id="UP000694383">
    <property type="component" value="Unplaced"/>
</dbReference>
<keyword evidence="6 14" id="KW-0812">Transmembrane</keyword>
<evidence type="ECO:0000256" key="3">
    <source>
        <dbReference type="ARBA" id="ARBA00022448"/>
    </source>
</evidence>
<dbReference type="FunFam" id="1.20.1250.20:FF:000028">
    <property type="entry name" value="Sugar phosphate exchanger 3 isoform 1"/>
    <property type="match status" value="1"/>
</dbReference>
<evidence type="ECO:0000256" key="7">
    <source>
        <dbReference type="ARBA" id="ARBA00022824"/>
    </source>
</evidence>
<dbReference type="AlphaFoldDB" id="A0A8C7ZVL3"/>
<dbReference type="GO" id="GO:0035435">
    <property type="term" value="P:phosphate ion transmembrane transport"/>
    <property type="evidence" value="ECO:0007669"/>
    <property type="project" value="TreeGrafter"/>
</dbReference>
<keyword evidence="3" id="KW-0813">Transport</keyword>
<comment type="similarity">
    <text evidence="2">Belongs to the major facilitator superfamily. Organophosphate:Pi antiporter (OPA) (TC 2.A.1.4) family.</text>
</comment>
<protein>
    <recommendedName>
        <fullName evidence="12">Glucose-6-phosphate exchanger SLC37A2</fullName>
    </recommendedName>
    <alternativeName>
        <fullName evidence="13">Solute carrier family 37 member 2</fullName>
    </alternativeName>
</protein>
<dbReference type="PANTHER" id="PTHR43184:SF9">
    <property type="entry name" value="GLUCOSE-6-PHOSPHATE EXCHANGER SLC37A2"/>
    <property type="match status" value="1"/>
</dbReference>
<keyword evidence="9 14" id="KW-0472">Membrane</keyword>
<comment type="subcellular location">
    <subcellularLocation>
        <location evidence="1">Endoplasmic reticulum membrane</location>
        <topology evidence="1">Multi-pass membrane protein</topology>
    </subcellularLocation>
</comment>
<dbReference type="InterPro" id="IPR011701">
    <property type="entry name" value="MFS"/>
</dbReference>
<reference evidence="16" key="2">
    <citation type="submission" date="2025-09" db="UniProtKB">
        <authorList>
            <consortium name="Ensembl"/>
        </authorList>
    </citation>
    <scope>IDENTIFICATION</scope>
</reference>
<evidence type="ECO:0000313" key="17">
    <source>
        <dbReference type="Proteomes" id="UP000694383"/>
    </source>
</evidence>
<evidence type="ECO:0000256" key="6">
    <source>
        <dbReference type="ARBA" id="ARBA00022692"/>
    </source>
</evidence>
<keyword evidence="10" id="KW-0325">Glycoprotein</keyword>
<keyword evidence="4" id="KW-0050">Antiport</keyword>
<evidence type="ECO:0000256" key="13">
    <source>
        <dbReference type="ARBA" id="ARBA00042041"/>
    </source>
</evidence>
<dbReference type="GO" id="GO:0061513">
    <property type="term" value="F:glucose 6-phosphate:phosphate antiporter activity"/>
    <property type="evidence" value="ECO:0007669"/>
    <property type="project" value="InterPro"/>
</dbReference>
<keyword evidence="17" id="KW-1185">Reference proteome</keyword>
<feature type="transmembrane region" description="Helical" evidence="14">
    <location>
        <begin position="12"/>
        <end position="30"/>
    </location>
</feature>
<dbReference type="Gene3D" id="1.20.1250.20">
    <property type="entry name" value="MFS general substrate transporter like domains"/>
    <property type="match status" value="2"/>
</dbReference>
<feature type="transmembrane region" description="Helical" evidence="14">
    <location>
        <begin position="75"/>
        <end position="94"/>
    </location>
</feature>
<reference evidence="16" key="1">
    <citation type="submission" date="2025-08" db="UniProtKB">
        <authorList>
            <consortium name="Ensembl"/>
        </authorList>
    </citation>
    <scope>IDENTIFICATION</scope>
</reference>
<evidence type="ECO:0000256" key="12">
    <source>
        <dbReference type="ARBA" id="ARBA00039218"/>
    </source>
</evidence>
<dbReference type="Ensembl" id="ENSOSIT00000050285.1">
    <property type="protein sequence ID" value="ENSOSIP00000047854.1"/>
    <property type="gene ID" value="ENSOSIG00000021985.1"/>
</dbReference>
<name>A0A8C7ZVL3_9TELE</name>
<evidence type="ECO:0000256" key="2">
    <source>
        <dbReference type="ARBA" id="ARBA00009598"/>
    </source>
</evidence>
<keyword evidence="7" id="KW-0256">Endoplasmic reticulum</keyword>
<dbReference type="CDD" id="cd17344">
    <property type="entry name" value="MFS_SLC37A1_2"/>
    <property type="match status" value="1"/>
</dbReference>
<dbReference type="SUPFAM" id="SSF103473">
    <property type="entry name" value="MFS general substrate transporter"/>
    <property type="match status" value="1"/>
</dbReference>
<feature type="transmembrane region" description="Helical" evidence="14">
    <location>
        <begin position="199"/>
        <end position="220"/>
    </location>
</feature>
<organism evidence="16 17">
    <name type="scientific">Oryzias sinensis</name>
    <name type="common">Chinese medaka</name>
    <dbReference type="NCBI Taxonomy" id="183150"/>
    <lineage>
        <taxon>Eukaryota</taxon>
        <taxon>Metazoa</taxon>
        <taxon>Chordata</taxon>
        <taxon>Craniata</taxon>
        <taxon>Vertebrata</taxon>
        <taxon>Euteleostomi</taxon>
        <taxon>Actinopterygii</taxon>
        <taxon>Neopterygii</taxon>
        <taxon>Teleostei</taxon>
        <taxon>Neoteleostei</taxon>
        <taxon>Acanthomorphata</taxon>
        <taxon>Ovalentaria</taxon>
        <taxon>Atherinomorphae</taxon>
        <taxon>Beloniformes</taxon>
        <taxon>Adrianichthyidae</taxon>
        <taxon>Oryziinae</taxon>
        <taxon>Oryzias</taxon>
    </lineage>
</organism>